<keyword evidence="3" id="KW-1185">Reference proteome</keyword>
<dbReference type="EMBL" id="FRBI01000057">
    <property type="protein sequence ID" value="SHN37854.1"/>
    <property type="molecule type" value="Genomic_DNA"/>
</dbReference>
<dbReference type="Proteomes" id="UP000184111">
    <property type="component" value="Unassembled WGS sequence"/>
</dbReference>
<organism evidence="2 3">
    <name type="scientific">Actinacidiphila paucisporea</name>
    <dbReference type="NCBI Taxonomy" id="310782"/>
    <lineage>
        <taxon>Bacteria</taxon>
        <taxon>Bacillati</taxon>
        <taxon>Actinomycetota</taxon>
        <taxon>Actinomycetes</taxon>
        <taxon>Kitasatosporales</taxon>
        <taxon>Streptomycetaceae</taxon>
        <taxon>Actinacidiphila</taxon>
    </lineage>
</organism>
<gene>
    <name evidence="2" type="ORF">SAMN05216499_1571</name>
</gene>
<sequence length="60" mass="6190">RPGGAGAGGQDSADPPAGNRPLLPFQLSRSQLGLDPISFLPQPVDTTASSELVLFQQSDN</sequence>
<reference evidence="2 3" key="1">
    <citation type="submission" date="2016-11" db="EMBL/GenBank/DDBJ databases">
        <authorList>
            <person name="Jaros S."/>
            <person name="Januszkiewicz K."/>
            <person name="Wedrychowicz H."/>
        </authorList>
    </citation>
    <scope>NUCLEOTIDE SEQUENCE [LARGE SCALE GENOMIC DNA]</scope>
    <source>
        <strain evidence="2 3">CGMCC 4.2025</strain>
    </source>
</reference>
<evidence type="ECO:0000313" key="3">
    <source>
        <dbReference type="Proteomes" id="UP000184111"/>
    </source>
</evidence>
<proteinExistence type="predicted"/>
<protein>
    <submittedName>
        <fullName evidence="2">Uncharacterized protein</fullName>
    </submittedName>
</protein>
<evidence type="ECO:0000256" key="1">
    <source>
        <dbReference type="SAM" id="MobiDB-lite"/>
    </source>
</evidence>
<feature type="region of interest" description="Disordered" evidence="1">
    <location>
        <begin position="1"/>
        <end position="24"/>
    </location>
</feature>
<name>A0A1M7QZR3_9ACTN</name>
<evidence type="ECO:0000313" key="2">
    <source>
        <dbReference type="EMBL" id="SHN37854.1"/>
    </source>
</evidence>
<accession>A0A1M7QZR3</accession>
<dbReference type="AlphaFoldDB" id="A0A1M7QZR3"/>
<feature type="non-terminal residue" evidence="2">
    <location>
        <position position="1"/>
    </location>
</feature>